<gene>
    <name evidence="2" type="ORF">GCM10011572_53490</name>
    <name evidence="3" type="ORF">GM672_26875</name>
</gene>
<evidence type="ECO:0000313" key="3">
    <source>
        <dbReference type="EMBL" id="MTV56353.1"/>
    </source>
</evidence>
<organism evidence="3 4">
    <name type="scientific">Pseudoduganella buxea</name>
    <dbReference type="NCBI Taxonomy" id="1949069"/>
    <lineage>
        <taxon>Bacteria</taxon>
        <taxon>Pseudomonadati</taxon>
        <taxon>Pseudomonadota</taxon>
        <taxon>Betaproteobacteria</taxon>
        <taxon>Burkholderiales</taxon>
        <taxon>Oxalobacteraceae</taxon>
        <taxon>Telluria group</taxon>
        <taxon>Pseudoduganella</taxon>
    </lineage>
</organism>
<dbReference type="InterPro" id="IPR049802">
    <property type="entry name" value="RhsC-like_FIX"/>
</dbReference>
<protein>
    <submittedName>
        <fullName evidence="3">Uncharacterized protein</fullName>
    </submittedName>
</protein>
<dbReference type="EMBL" id="BMKG01000052">
    <property type="protein sequence ID" value="GGC25394.1"/>
    <property type="molecule type" value="Genomic_DNA"/>
</dbReference>
<dbReference type="Proteomes" id="UP000430634">
    <property type="component" value="Unassembled WGS sequence"/>
</dbReference>
<keyword evidence="1" id="KW-1133">Transmembrane helix</keyword>
<reference evidence="2" key="1">
    <citation type="journal article" date="2014" name="Int. J. Syst. Evol. Microbiol.">
        <title>Complete genome of a new Firmicutes species belonging to the dominant human colonic microbiota ('Ruminococcus bicirculans') reveals two chromosomes and a selective capacity to utilize plant glucans.</title>
        <authorList>
            <consortium name="NISC Comparative Sequencing Program"/>
            <person name="Wegmann U."/>
            <person name="Louis P."/>
            <person name="Goesmann A."/>
            <person name="Henrissat B."/>
            <person name="Duncan S.H."/>
            <person name="Flint H.J."/>
        </authorList>
    </citation>
    <scope>NUCLEOTIDE SEQUENCE</scope>
    <source>
        <strain evidence="2">CGMCC 1.15931</strain>
    </source>
</reference>
<name>A0A6I3T4H7_9BURK</name>
<sequence>MSQVQDPPAGWTASYFKAVCVDVGSWTWGTVQGAFNEKASLSQIIVDAVIGMIPLVGDATAVRDLIAVVIGMVDDEEKRNSTWQWVFLIVLLFALIPVIGGVIKGAGRIILKIALEAEHLTPAMKIGHNADGANEIIDFLNRIGQKNAQKWMLALRIADHKTMLLEKFGYLMGTLDKTLAAAGSRLGDSFPSLTTRIKTLRGGIADVRKKGTEMIPIAVKELDQKLREIQAYIRSGGETASRVTLHEVATGQRVTTLTQERRLIEQGALPARSTRGGFRQNPANHRDPGEIAKYYTHVPGYPDMKYGGPDAKTGQFNSIAAFAGKMVNRQLNDGEQIFRFFGPARTTHGVPVDAASASGGWWGVGRAPRTAKEWREYAAVLDSFNGDGFYVTAKVKGYNGPKAVVGTVSEQFGNKIPGQYLPGGATQAFFFLEKSFADALRKMGEDFINGVDPGPVIDATTGLEFTFHKTGWIDANGIWGYSRDLGVPATQTARLASREKAAKDNNKVIIRP</sequence>
<reference evidence="3 4" key="3">
    <citation type="submission" date="2019-11" db="EMBL/GenBank/DDBJ databases">
        <title>Type strains purchased from KCTC, JCM and DSMZ.</title>
        <authorList>
            <person name="Lu H."/>
        </authorList>
    </citation>
    <scope>NUCLEOTIDE SEQUENCE [LARGE SCALE GENOMIC DNA]</scope>
    <source>
        <strain evidence="3 4">KCTC 52429</strain>
    </source>
</reference>
<accession>A0A6I3T4H7</accession>
<comment type="caution">
    <text evidence="3">The sequence shown here is derived from an EMBL/GenBank/DDBJ whole genome shotgun (WGS) entry which is preliminary data.</text>
</comment>
<dbReference type="CDD" id="cd20746">
    <property type="entry name" value="FIX_Ntox15_NUC_DUF4112_RhsA-like"/>
    <property type="match status" value="1"/>
</dbReference>
<evidence type="ECO:0000313" key="2">
    <source>
        <dbReference type="EMBL" id="GGC25394.1"/>
    </source>
</evidence>
<dbReference type="AlphaFoldDB" id="A0A6I3T4H7"/>
<keyword evidence="1" id="KW-0812">Transmembrane</keyword>
<feature type="transmembrane region" description="Helical" evidence="1">
    <location>
        <begin position="82"/>
        <end position="103"/>
    </location>
</feature>
<reference evidence="5" key="2">
    <citation type="journal article" date="2019" name="Int. J. Syst. Evol. Microbiol.">
        <title>The Global Catalogue of Microorganisms (GCM) 10K type strain sequencing project: providing services to taxonomists for standard genome sequencing and annotation.</title>
        <authorList>
            <consortium name="The Broad Institute Genomics Platform"/>
            <consortium name="The Broad Institute Genome Sequencing Center for Infectious Disease"/>
            <person name="Wu L."/>
            <person name="Ma J."/>
        </authorList>
    </citation>
    <scope>NUCLEOTIDE SEQUENCE [LARGE SCALE GENOMIC DNA]</scope>
    <source>
        <strain evidence="5">CGMCC 1.15931</strain>
    </source>
</reference>
<dbReference type="EMBL" id="WNKZ01000162">
    <property type="protein sequence ID" value="MTV56353.1"/>
    <property type="molecule type" value="Genomic_DNA"/>
</dbReference>
<dbReference type="OrthoDB" id="7324255at2"/>
<dbReference type="Proteomes" id="UP000622638">
    <property type="component" value="Unassembled WGS sequence"/>
</dbReference>
<evidence type="ECO:0000256" key="1">
    <source>
        <dbReference type="SAM" id="Phobius"/>
    </source>
</evidence>
<keyword evidence="1" id="KW-0472">Membrane</keyword>
<evidence type="ECO:0000313" key="4">
    <source>
        <dbReference type="Proteomes" id="UP000430634"/>
    </source>
</evidence>
<reference evidence="2" key="4">
    <citation type="submission" date="2024-05" db="EMBL/GenBank/DDBJ databases">
        <authorList>
            <person name="Sun Q."/>
            <person name="Zhou Y."/>
        </authorList>
    </citation>
    <scope>NUCLEOTIDE SEQUENCE</scope>
    <source>
        <strain evidence="2">CGMCC 1.15931</strain>
    </source>
</reference>
<dbReference type="RefSeq" id="WP_155473575.1">
    <property type="nucleotide sequence ID" value="NZ_BMKG01000052.1"/>
</dbReference>
<proteinExistence type="predicted"/>
<evidence type="ECO:0000313" key="5">
    <source>
        <dbReference type="Proteomes" id="UP000622638"/>
    </source>
</evidence>
<keyword evidence="5" id="KW-1185">Reference proteome</keyword>